<name>A0A3E3JZ80_9FIRM</name>
<evidence type="ECO:0000256" key="2">
    <source>
        <dbReference type="ARBA" id="ARBA00022475"/>
    </source>
</evidence>
<keyword evidence="2" id="KW-1003">Cell membrane</keyword>
<dbReference type="OrthoDB" id="3243324at2"/>
<keyword evidence="3 6" id="KW-0812">Transmembrane</keyword>
<feature type="transmembrane region" description="Helical" evidence="6">
    <location>
        <begin position="40"/>
        <end position="61"/>
    </location>
</feature>
<evidence type="ECO:0000259" key="7">
    <source>
        <dbReference type="Pfam" id="PF13396"/>
    </source>
</evidence>
<evidence type="ECO:0000256" key="1">
    <source>
        <dbReference type="ARBA" id="ARBA00004651"/>
    </source>
</evidence>
<dbReference type="Pfam" id="PF13396">
    <property type="entry name" value="PLDc_N"/>
    <property type="match status" value="1"/>
</dbReference>
<organism evidence="8 9">
    <name type="scientific">Sellimonas intestinalis</name>
    <dbReference type="NCBI Taxonomy" id="1653434"/>
    <lineage>
        <taxon>Bacteria</taxon>
        <taxon>Bacillati</taxon>
        <taxon>Bacillota</taxon>
        <taxon>Clostridia</taxon>
        <taxon>Lachnospirales</taxon>
        <taxon>Lachnospiraceae</taxon>
        <taxon>Sellimonas</taxon>
    </lineage>
</organism>
<evidence type="ECO:0000313" key="8">
    <source>
        <dbReference type="EMBL" id="RGE85027.1"/>
    </source>
</evidence>
<gene>
    <name evidence="8" type="ORF">DW016_14140</name>
</gene>
<dbReference type="InterPro" id="IPR027379">
    <property type="entry name" value="CLS_N"/>
</dbReference>
<dbReference type="GO" id="GO:0005886">
    <property type="term" value="C:plasma membrane"/>
    <property type="evidence" value="ECO:0007669"/>
    <property type="project" value="UniProtKB-SubCell"/>
</dbReference>
<feature type="transmembrane region" description="Helical" evidence="6">
    <location>
        <begin position="6"/>
        <end position="28"/>
    </location>
</feature>
<reference evidence="8 9" key="1">
    <citation type="submission" date="2018-08" db="EMBL/GenBank/DDBJ databases">
        <title>A genome reference for cultivated species of the human gut microbiota.</title>
        <authorList>
            <person name="Zou Y."/>
            <person name="Xue W."/>
            <person name="Luo G."/>
        </authorList>
    </citation>
    <scope>NUCLEOTIDE SEQUENCE [LARGE SCALE GENOMIC DNA]</scope>
    <source>
        <strain evidence="8 9">AF37-2AT</strain>
    </source>
</reference>
<protein>
    <recommendedName>
        <fullName evidence="7">Cardiolipin synthase N-terminal domain-containing protein</fullName>
    </recommendedName>
</protein>
<keyword evidence="9" id="KW-1185">Reference proteome</keyword>
<evidence type="ECO:0000256" key="3">
    <source>
        <dbReference type="ARBA" id="ARBA00022692"/>
    </source>
</evidence>
<dbReference type="RefSeq" id="WP_024731967.1">
    <property type="nucleotide sequence ID" value="NZ_BAABYU010000001.1"/>
</dbReference>
<proteinExistence type="predicted"/>
<keyword evidence="5 6" id="KW-0472">Membrane</keyword>
<accession>A0A3E3JZ80</accession>
<sequence length="66" mass="7866">MSLQEMLPFFIPLAIVELVLLFYTLWHIFTHTHYKRGTRLMWCIIAIVGMQFIGPVLYFVFGKEDE</sequence>
<comment type="subcellular location">
    <subcellularLocation>
        <location evidence="1">Cell membrane</location>
        <topology evidence="1">Multi-pass membrane protein</topology>
    </subcellularLocation>
</comment>
<keyword evidence="4 6" id="KW-1133">Transmembrane helix</keyword>
<evidence type="ECO:0000256" key="4">
    <source>
        <dbReference type="ARBA" id="ARBA00022989"/>
    </source>
</evidence>
<evidence type="ECO:0000256" key="6">
    <source>
        <dbReference type="SAM" id="Phobius"/>
    </source>
</evidence>
<dbReference type="EMBL" id="QVLX01000010">
    <property type="protein sequence ID" value="RGE85027.1"/>
    <property type="molecule type" value="Genomic_DNA"/>
</dbReference>
<comment type="caution">
    <text evidence="8">The sequence shown here is derived from an EMBL/GenBank/DDBJ whole genome shotgun (WGS) entry which is preliminary data.</text>
</comment>
<dbReference type="AlphaFoldDB" id="A0A3E3JZ80"/>
<evidence type="ECO:0000313" key="9">
    <source>
        <dbReference type="Proteomes" id="UP000261080"/>
    </source>
</evidence>
<dbReference type="Proteomes" id="UP000261080">
    <property type="component" value="Unassembled WGS sequence"/>
</dbReference>
<feature type="domain" description="Cardiolipin synthase N-terminal" evidence="7">
    <location>
        <begin position="19"/>
        <end position="62"/>
    </location>
</feature>
<evidence type="ECO:0000256" key="5">
    <source>
        <dbReference type="ARBA" id="ARBA00023136"/>
    </source>
</evidence>